<gene>
    <name evidence="1" type="ORF">FNA67_15890</name>
</gene>
<dbReference type="RefSeq" id="WP_049706078.1">
    <property type="nucleotide sequence ID" value="NZ_BMFM01000001.1"/>
</dbReference>
<protein>
    <submittedName>
        <fullName evidence="1">Uncharacterized protein</fullName>
    </submittedName>
</protein>
<name>A0A5B9DQT6_9HYPH</name>
<organism evidence="1 2">
    <name type="scientific">Paradevosia tibetensis</name>
    <dbReference type="NCBI Taxonomy" id="1447062"/>
    <lineage>
        <taxon>Bacteria</taxon>
        <taxon>Pseudomonadati</taxon>
        <taxon>Pseudomonadota</taxon>
        <taxon>Alphaproteobacteria</taxon>
        <taxon>Hyphomicrobiales</taxon>
        <taxon>Devosiaceae</taxon>
        <taxon>Paradevosia</taxon>
    </lineage>
</organism>
<evidence type="ECO:0000313" key="2">
    <source>
        <dbReference type="Proteomes" id="UP000321062"/>
    </source>
</evidence>
<proteinExistence type="predicted"/>
<dbReference type="AlphaFoldDB" id="A0A5B9DQT6"/>
<dbReference type="OrthoDB" id="7948779at2"/>
<reference evidence="1 2" key="1">
    <citation type="journal article" date="2015" name="Int. J. Syst. Evol. Microbiol.">
        <title>Youhaiella tibetensis gen. nov., sp. nov., isolated from subsurface sediment.</title>
        <authorList>
            <person name="Wang Y.X."/>
            <person name="Huang F.Q."/>
            <person name="Nogi Y."/>
            <person name="Pang S.J."/>
            <person name="Wang P.K."/>
            <person name="Lv J."/>
        </authorList>
    </citation>
    <scope>NUCLEOTIDE SEQUENCE [LARGE SCALE GENOMIC DNA]</scope>
    <source>
        <strain evidence="2">fig4</strain>
    </source>
</reference>
<dbReference type="Proteomes" id="UP000321062">
    <property type="component" value="Chromosome"/>
</dbReference>
<dbReference type="EMBL" id="CP041690">
    <property type="protein sequence ID" value="QEE21577.1"/>
    <property type="molecule type" value="Genomic_DNA"/>
</dbReference>
<dbReference type="KEGG" id="yti:FNA67_15890"/>
<sequence>MGVLLEIGLVLIAVGVVFSMAMRGRSANEREALTERRVEAYMETIRRERANPELNSMSDTELRDVLLSSARNLRIESERKTWTLVAIGAVALAAAVVFANQDGFRGFGISLAVGAVAIYGLNEFWSRRMRDPLVAKGIDIERLKVE</sequence>
<evidence type="ECO:0000313" key="1">
    <source>
        <dbReference type="EMBL" id="QEE21577.1"/>
    </source>
</evidence>
<keyword evidence="2" id="KW-1185">Reference proteome</keyword>
<accession>A0A5B9DQT6</accession>